<dbReference type="Gene3D" id="3.40.50.300">
    <property type="entry name" value="P-loop containing nucleotide triphosphate hydrolases"/>
    <property type="match status" value="1"/>
</dbReference>
<dbReference type="SUPFAM" id="SSF48371">
    <property type="entry name" value="ARM repeat"/>
    <property type="match status" value="1"/>
</dbReference>
<dbReference type="GO" id="GO:0030089">
    <property type="term" value="C:phycobilisome"/>
    <property type="evidence" value="ECO:0007669"/>
    <property type="project" value="UniProtKB-KW"/>
</dbReference>
<proteinExistence type="predicted"/>
<dbReference type="InterPro" id="IPR016024">
    <property type="entry name" value="ARM-type_fold"/>
</dbReference>
<dbReference type="SMART" id="SM00567">
    <property type="entry name" value="EZ_HEAT"/>
    <property type="match status" value="2"/>
</dbReference>
<evidence type="ECO:0000313" key="4">
    <source>
        <dbReference type="EMBL" id="MBE9039799.1"/>
    </source>
</evidence>
<dbReference type="Pfam" id="PF13646">
    <property type="entry name" value="HEAT_2"/>
    <property type="match status" value="1"/>
</dbReference>
<dbReference type="InterPro" id="IPR011989">
    <property type="entry name" value="ARM-like"/>
</dbReference>
<organism evidence="4 5">
    <name type="scientific">Zarconia navalis LEGE 11467</name>
    <dbReference type="NCBI Taxonomy" id="1828826"/>
    <lineage>
        <taxon>Bacteria</taxon>
        <taxon>Bacillati</taxon>
        <taxon>Cyanobacteriota</taxon>
        <taxon>Cyanophyceae</taxon>
        <taxon>Oscillatoriophycideae</taxon>
        <taxon>Oscillatoriales</taxon>
        <taxon>Oscillatoriales incertae sedis</taxon>
        <taxon>Zarconia</taxon>
        <taxon>Zarconia navalis</taxon>
    </lineage>
</organism>
<dbReference type="Proteomes" id="UP000621799">
    <property type="component" value="Unassembled WGS sequence"/>
</dbReference>
<dbReference type="InterPro" id="IPR027417">
    <property type="entry name" value="P-loop_NTPase"/>
</dbReference>
<accession>A0A928VSY3</accession>
<dbReference type="InterPro" id="IPR007111">
    <property type="entry name" value="NACHT_NTPase"/>
</dbReference>
<dbReference type="PANTHER" id="PTHR46844">
    <property type="entry name" value="SLR5058 PROTEIN"/>
    <property type="match status" value="1"/>
</dbReference>
<dbReference type="InterPro" id="IPR004155">
    <property type="entry name" value="PBS_lyase_HEAT"/>
</dbReference>
<evidence type="ECO:0000256" key="1">
    <source>
        <dbReference type="ARBA" id="ARBA00022549"/>
    </source>
</evidence>
<evidence type="ECO:0000313" key="5">
    <source>
        <dbReference type="Proteomes" id="UP000621799"/>
    </source>
</evidence>
<gene>
    <name evidence="4" type="ORF">IQ235_03205</name>
</gene>
<dbReference type="PANTHER" id="PTHR46844:SF1">
    <property type="entry name" value="SLR5058 PROTEIN"/>
    <property type="match status" value="1"/>
</dbReference>
<sequence length="883" mass="101033">MTFELATAGKIIAPLAGKVAPCIFDKVRSQINPNEIEKALKVGIKKAQQQEATLEISQQLFYRCSPDYIETFLEKFLKESADELQKPLNNQGEPDVKYLVELFKRLADEDKHINLEGCDRRIEPWLEEFVRGYFQETKAYLRMRVAREDYLQQLANYYDDVKFAGIRVAGQETDKSEKLVNIFVMPEVEEEKRQDTMSFPIVDSDKNWLKASVRELQQIEQKISSESIPDRQSELLREQRFLAQRERSGRQFSAAQLLSQTKAENVVILGEPGAGKTTLLSYFAVVLAEPDSVQTPEQQAIASLQSQDYLPILIRIRDWARNLDRNLLEYLRYFAENTLHTKTLPESFFDRWLEAGRALILLDGLDEVTQEAQRYEVVRRIENFLGRYPSNGNRAIVTSRPAGYKRDFFRTEAFPHYWLQPFGDDRIETFIHAWYDSRIADSAEAQRRQQSLQNALNRNDRIKNLARNPLLLTIIALIHRYEAHLPKQRHKLYDRAVETLLVNWDAYKSWEGDGDTKNHLCQHLEPDDWRRLMAQVAYWIHTCGSTEDEAGGTVIDKDELIDFLAEAIRGLKSIERYQAKAEAKRFLGFVRERTGLLNEQGQDCYAFVHKTFQEYLTAEEIDYQADNEGEFDIVLNCIGDRLHDSHWREVLLLLIAQQKPKKAAKAIRRVLERGSKYEEWLHRDLLFAGWCLAEDIKGLKGADAGLCDEVSQRLAALDAEDEKKVGRRVREQVFEILCSLEETAFEKEALALLKEAEIEEERLLKYRSVLGERNAVVEIYIERLADEDSWVRLRAASALGGLKVASDGVVDALVQSLKDENSWVRGNAAWALGGLKVASDGVVDALVQSLKDENSSVRSGAASALGGLKMVSDGVVDALVQSL</sequence>
<evidence type="ECO:0000259" key="3">
    <source>
        <dbReference type="PROSITE" id="PS50837"/>
    </source>
</evidence>
<keyword evidence="2" id="KW-0605">Phycobilisome</keyword>
<dbReference type="AlphaFoldDB" id="A0A928VSY3"/>
<keyword evidence="5" id="KW-1185">Reference proteome</keyword>
<dbReference type="EMBL" id="JADEXN010000033">
    <property type="protein sequence ID" value="MBE9039799.1"/>
    <property type="molecule type" value="Genomic_DNA"/>
</dbReference>
<dbReference type="PROSITE" id="PS50837">
    <property type="entry name" value="NACHT"/>
    <property type="match status" value="1"/>
</dbReference>
<dbReference type="InterPro" id="IPR054569">
    <property type="entry name" value="NNH2"/>
</dbReference>
<keyword evidence="1" id="KW-0042">Antenna complex</keyword>
<dbReference type="Pfam" id="PF22734">
    <property type="entry name" value="NNH2"/>
    <property type="match status" value="1"/>
</dbReference>
<protein>
    <submittedName>
        <fullName evidence="4">HEAT repeat domain-containing protein</fullName>
    </submittedName>
</protein>
<dbReference type="Pfam" id="PF05729">
    <property type="entry name" value="NACHT"/>
    <property type="match status" value="1"/>
</dbReference>
<name>A0A928VSY3_9CYAN</name>
<dbReference type="Gene3D" id="1.25.10.10">
    <property type="entry name" value="Leucine-rich Repeat Variant"/>
    <property type="match status" value="1"/>
</dbReference>
<comment type="caution">
    <text evidence="4">The sequence shown here is derived from an EMBL/GenBank/DDBJ whole genome shotgun (WGS) entry which is preliminary data.</text>
</comment>
<dbReference type="SUPFAM" id="SSF52540">
    <property type="entry name" value="P-loop containing nucleoside triphosphate hydrolases"/>
    <property type="match status" value="2"/>
</dbReference>
<evidence type="ECO:0000256" key="2">
    <source>
        <dbReference type="ARBA" id="ARBA00022738"/>
    </source>
</evidence>
<feature type="domain" description="NACHT" evidence="3">
    <location>
        <begin position="264"/>
        <end position="401"/>
    </location>
</feature>
<dbReference type="RefSeq" id="WP_264320061.1">
    <property type="nucleotide sequence ID" value="NZ_JADEXN010000033.1"/>
</dbReference>
<reference evidence="4" key="1">
    <citation type="submission" date="2020-10" db="EMBL/GenBank/DDBJ databases">
        <authorList>
            <person name="Castelo-Branco R."/>
            <person name="Eusebio N."/>
            <person name="Adriana R."/>
            <person name="Vieira A."/>
            <person name="Brugerolle De Fraissinette N."/>
            <person name="Rezende De Castro R."/>
            <person name="Schneider M.P."/>
            <person name="Vasconcelos V."/>
            <person name="Leao P.N."/>
        </authorList>
    </citation>
    <scope>NUCLEOTIDE SEQUENCE</scope>
    <source>
        <strain evidence="4">LEGE 11467</strain>
    </source>
</reference>